<keyword evidence="1" id="KW-1133">Transmembrane helix</keyword>
<name>A0A2M9HDK1_9BIFI</name>
<dbReference type="OrthoDB" id="9886376at2"/>
<feature type="transmembrane region" description="Helical" evidence="1">
    <location>
        <begin position="42"/>
        <end position="64"/>
    </location>
</feature>
<dbReference type="EMBL" id="PEBK01000007">
    <property type="protein sequence ID" value="PJM74888.1"/>
    <property type="molecule type" value="Genomic_DNA"/>
</dbReference>
<sequence length="148" mass="15939">MTVINRKARNRAISYFVIAALNVAAALTTDPEAATNMLAGRAFNWILAATFAVYGALALASAFSPKMALASGEMAPVDERDRYIIMKSNSMTLKALEGINVAIALVLMAVYLFVTPNVTVGVICLCCLGFVMLCAVLRMSFALYCQRE</sequence>
<feature type="transmembrane region" description="Helical" evidence="1">
    <location>
        <begin position="120"/>
        <end position="145"/>
    </location>
</feature>
<evidence type="ECO:0000313" key="3">
    <source>
        <dbReference type="Proteomes" id="UP000231451"/>
    </source>
</evidence>
<keyword evidence="1" id="KW-0812">Transmembrane</keyword>
<accession>A0A2M9HDK1</accession>
<evidence type="ECO:0000256" key="1">
    <source>
        <dbReference type="SAM" id="Phobius"/>
    </source>
</evidence>
<dbReference type="Proteomes" id="UP000231451">
    <property type="component" value="Unassembled WGS sequence"/>
</dbReference>
<dbReference type="AlphaFoldDB" id="A0A2M9HDK1"/>
<keyword evidence="1" id="KW-0472">Membrane</keyword>
<proteinExistence type="predicted"/>
<reference evidence="2 3" key="1">
    <citation type="submission" date="2017-10" db="EMBL/GenBank/DDBJ databases">
        <title>Draft genome sequences of strains TRE 1, TRE 9, TRE H and TRI 7, isolated from tamarins, belonging to four potential novel Bifidobacterium species.</title>
        <authorList>
            <person name="Mattarelli P."/>
            <person name="Modesto M."/>
            <person name="Puglisi E."/>
            <person name="Morelli L."/>
            <person name="Spezio C."/>
            <person name="Bonetti A."/>
            <person name="Sandri C."/>
        </authorList>
    </citation>
    <scope>NUCLEOTIDE SEQUENCE [LARGE SCALE GENOMIC DNA]</scope>
    <source>
        <strain evidence="3">TRI7</strain>
    </source>
</reference>
<evidence type="ECO:0000313" key="2">
    <source>
        <dbReference type="EMBL" id="PJM74888.1"/>
    </source>
</evidence>
<dbReference type="RefSeq" id="WP_100513367.1">
    <property type="nucleotide sequence ID" value="NZ_JAFEJQ010000018.1"/>
</dbReference>
<gene>
    <name evidence="2" type="ORF">CSQ87_08060</name>
</gene>
<protein>
    <submittedName>
        <fullName evidence="2">Uncharacterized protein</fullName>
    </submittedName>
</protein>
<feature type="transmembrane region" description="Helical" evidence="1">
    <location>
        <begin position="95"/>
        <end position="114"/>
    </location>
</feature>
<organism evidence="2 3">
    <name type="scientific">Bifidobacterium simiarum</name>
    <dbReference type="NCBI Taxonomy" id="2045441"/>
    <lineage>
        <taxon>Bacteria</taxon>
        <taxon>Bacillati</taxon>
        <taxon>Actinomycetota</taxon>
        <taxon>Actinomycetes</taxon>
        <taxon>Bifidobacteriales</taxon>
        <taxon>Bifidobacteriaceae</taxon>
        <taxon>Bifidobacterium</taxon>
    </lineage>
</organism>
<comment type="caution">
    <text evidence="2">The sequence shown here is derived from an EMBL/GenBank/DDBJ whole genome shotgun (WGS) entry which is preliminary data.</text>
</comment>
<keyword evidence="3" id="KW-1185">Reference proteome</keyword>